<keyword evidence="1" id="KW-0812">Transmembrane</keyword>
<keyword evidence="1" id="KW-0472">Membrane</keyword>
<reference evidence="2 3" key="1">
    <citation type="submission" date="2017-03" db="EMBL/GenBank/DDBJ databases">
        <title>Genome sequence of Clostridium chromiireducens DSM 23318.</title>
        <authorList>
            <person name="Poehlein A."/>
            <person name="Daniel R."/>
        </authorList>
    </citation>
    <scope>NUCLEOTIDE SEQUENCE [LARGE SCALE GENOMIC DNA]</scope>
    <source>
        <strain evidence="2 3">DSM 23318</strain>
    </source>
</reference>
<feature type="transmembrane region" description="Helical" evidence="1">
    <location>
        <begin position="148"/>
        <end position="172"/>
    </location>
</feature>
<dbReference type="AlphaFoldDB" id="A0A1V4IDS6"/>
<evidence type="ECO:0008006" key="4">
    <source>
        <dbReference type="Google" id="ProtNLM"/>
    </source>
</evidence>
<dbReference type="Proteomes" id="UP000191056">
    <property type="component" value="Unassembled WGS sequence"/>
</dbReference>
<feature type="transmembrane region" description="Helical" evidence="1">
    <location>
        <begin position="26"/>
        <end position="50"/>
    </location>
</feature>
<feature type="transmembrane region" description="Helical" evidence="1">
    <location>
        <begin position="62"/>
        <end position="89"/>
    </location>
</feature>
<dbReference type="EMBL" id="MZGT01000077">
    <property type="protein sequence ID" value="OPJ58069.1"/>
    <property type="molecule type" value="Genomic_DNA"/>
</dbReference>
<keyword evidence="1" id="KW-1133">Transmembrane helix</keyword>
<keyword evidence="3" id="KW-1185">Reference proteome</keyword>
<dbReference type="OrthoDB" id="1906557at2"/>
<comment type="caution">
    <text evidence="2">The sequence shown here is derived from an EMBL/GenBank/DDBJ whole genome shotgun (WGS) entry which is preliminary data.</text>
</comment>
<organism evidence="2 3">
    <name type="scientific">Clostridium chromiireducens</name>
    <dbReference type="NCBI Taxonomy" id="225345"/>
    <lineage>
        <taxon>Bacteria</taxon>
        <taxon>Bacillati</taxon>
        <taxon>Bacillota</taxon>
        <taxon>Clostridia</taxon>
        <taxon>Eubacteriales</taxon>
        <taxon>Clostridiaceae</taxon>
        <taxon>Clostridium</taxon>
    </lineage>
</organism>
<dbReference type="InterPro" id="IPR035168">
    <property type="entry name" value="DUF5317"/>
</dbReference>
<proteinExistence type="predicted"/>
<dbReference type="Pfam" id="PF17248">
    <property type="entry name" value="DUF5317"/>
    <property type="match status" value="1"/>
</dbReference>
<evidence type="ECO:0000313" key="2">
    <source>
        <dbReference type="EMBL" id="OPJ58069.1"/>
    </source>
</evidence>
<sequence length="188" mass="21501">MLETILLAFLVAKINGYEISQLFKSWTIYPLLIFQIIYLIEQVIIFSGNYEFVGFIRNLEPIYLCLHLLLVFKYEIYTSSIIGAGFVLLGGFLNEITMKANGGFMPAYPTLSYLTGYVKPETFSLVNDIHILGDSQAKLKILTDYIDLGYSILSIGDVFIRMFVFIIIYFSIKKINNLTSKGEMQCYN</sequence>
<evidence type="ECO:0000256" key="1">
    <source>
        <dbReference type="SAM" id="Phobius"/>
    </source>
</evidence>
<evidence type="ECO:0000313" key="3">
    <source>
        <dbReference type="Proteomes" id="UP000191056"/>
    </source>
</evidence>
<dbReference type="RefSeq" id="WP_079441724.1">
    <property type="nucleotide sequence ID" value="NZ_JBLZIA010000001.1"/>
</dbReference>
<gene>
    <name evidence="2" type="ORF">CLCHR_40870</name>
</gene>
<protein>
    <recommendedName>
        <fullName evidence="4">DUF5317 domain-containing protein</fullName>
    </recommendedName>
</protein>
<accession>A0A1V4IDS6</accession>
<dbReference type="STRING" id="225345.CLCHR_40870"/>
<name>A0A1V4IDS6_9CLOT</name>